<dbReference type="PROSITE" id="PS50862">
    <property type="entry name" value="AA_TRNA_LIGASE_II"/>
    <property type="match status" value="1"/>
</dbReference>
<keyword evidence="9" id="KW-0648">Protein biosynthesis</keyword>
<evidence type="ECO:0000256" key="11">
    <source>
        <dbReference type="ARBA" id="ARBA00047671"/>
    </source>
</evidence>
<dbReference type="InterPro" id="IPR002314">
    <property type="entry name" value="aa-tRNA-synt_IIb"/>
</dbReference>
<evidence type="ECO:0000256" key="6">
    <source>
        <dbReference type="ARBA" id="ARBA00022598"/>
    </source>
</evidence>
<comment type="subcellular location">
    <subcellularLocation>
        <location evidence="1">Cytoplasm</location>
    </subcellularLocation>
</comment>
<dbReference type="InterPro" id="IPR036621">
    <property type="entry name" value="Anticodon-bd_dom_sf"/>
</dbReference>
<keyword evidence="10" id="KW-0030">Aminoacyl-tRNA synthetase</keyword>
<name>U2DZ18_9MOLU</name>
<dbReference type="GO" id="GO:0005524">
    <property type="term" value="F:ATP binding"/>
    <property type="evidence" value="ECO:0007669"/>
    <property type="project" value="UniProtKB-KW"/>
</dbReference>
<dbReference type="InterPro" id="IPR004154">
    <property type="entry name" value="Anticodon-bd"/>
</dbReference>
<dbReference type="InterPro" id="IPR033730">
    <property type="entry name" value="ProRS_core_prok"/>
</dbReference>
<dbReference type="GO" id="GO:0006433">
    <property type="term" value="P:prolyl-tRNA aminoacylation"/>
    <property type="evidence" value="ECO:0007669"/>
    <property type="project" value="UniProtKB-UniRule"/>
</dbReference>
<dbReference type="AlphaFoldDB" id="U2DZ18"/>
<keyword evidence="8" id="KW-0067">ATP-binding</keyword>
<dbReference type="FunCoup" id="U2DZ18">
    <property type="interactions" value="296"/>
</dbReference>
<evidence type="ECO:0000259" key="13">
    <source>
        <dbReference type="PROSITE" id="PS50862"/>
    </source>
</evidence>
<gene>
    <name evidence="14" type="primary">proS1</name>
    <name evidence="14" type="ORF">HLPCO_000128</name>
</gene>
<dbReference type="EMBL" id="AFNU02000001">
    <property type="protein sequence ID" value="ERJ13477.1"/>
    <property type="molecule type" value="Genomic_DNA"/>
</dbReference>
<comment type="caution">
    <text evidence="14">The sequence shown here is derived from an EMBL/GenBank/DDBJ whole genome shotgun (WGS) entry which is preliminary data.</text>
</comment>
<dbReference type="GO" id="GO:0004827">
    <property type="term" value="F:proline-tRNA ligase activity"/>
    <property type="evidence" value="ECO:0007669"/>
    <property type="project" value="UniProtKB-UniRule"/>
</dbReference>
<evidence type="ECO:0000256" key="12">
    <source>
        <dbReference type="NCBIfam" id="TIGR00409"/>
    </source>
</evidence>
<dbReference type="PANTHER" id="PTHR42753">
    <property type="entry name" value="MITOCHONDRIAL RIBOSOME PROTEIN L39/PROLYL-TRNA LIGASE FAMILY MEMBER"/>
    <property type="match status" value="1"/>
</dbReference>
<evidence type="ECO:0000256" key="1">
    <source>
        <dbReference type="ARBA" id="ARBA00004496"/>
    </source>
</evidence>
<dbReference type="InterPro" id="IPR045864">
    <property type="entry name" value="aa-tRNA-synth_II/BPL/LPL"/>
</dbReference>
<dbReference type="InParanoid" id="U2DZ18"/>
<dbReference type="RefSeq" id="WP_008826417.1">
    <property type="nucleotide sequence ID" value="NZ_AFNU02000001.1"/>
</dbReference>
<dbReference type="Gene3D" id="3.40.50.800">
    <property type="entry name" value="Anticodon-binding domain"/>
    <property type="match status" value="1"/>
</dbReference>
<evidence type="ECO:0000313" key="14">
    <source>
        <dbReference type="EMBL" id="ERJ13477.1"/>
    </source>
</evidence>
<proteinExistence type="predicted"/>
<dbReference type="OrthoDB" id="9809052at2"/>
<dbReference type="EC" id="6.1.1.15" evidence="3 12"/>
<dbReference type="STRING" id="1033810.HLPCO_000128"/>
<dbReference type="FunFam" id="3.30.930.10:FF:000042">
    <property type="entry name" value="probable proline--tRNA ligase, mitochondrial"/>
    <property type="match status" value="1"/>
</dbReference>
<feature type="domain" description="Aminoacyl-transfer RNA synthetases class-II family profile" evidence="13">
    <location>
        <begin position="38"/>
        <end position="316"/>
    </location>
</feature>
<evidence type="ECO:0000256" key="8">
    <source>
        <dbReference type="ARBA" id="ARBA00022840"/>
    </source>
</evidence>
<dbReference type="GO" id="GO:0005829">
    <property type="term" value="C:cytosol"/>
    <property type="evidence" value="ECO:0007669"/>
    <property type="project" value="TreeGrafter"/>
</dbReference>
<reference evidence="14 15" key="2">
    <citation type="journal article" date="2013" name="PLoS ONE">
        <title>INDIGO - INtegrated Data Warehouse of MIcrobial GenOmes with Examples from the Red Sea Extremophiles.</title>
        <authorList>
            <person name="Alam I."/>
            <person name="Antunes A."/>
            <person name="Kamau A.A."/>
            <person name="Ba Alawi W."/>
            <person name="Kalkatawi M."/>
            <person name="Stingl U."/>
            <person name="Bajic V.B."/>
        </authorList>
    </citation>
    <scope>NUCLEOTIDE SEQUENCE [LARGE SCALE GENOMIC DNA]</scope>
    <source>
        <strain evidence="14 15">SSD-17B</strain>
    </source>
</reference>
<keyword evidence="15" id="KW-1185">Reference proteome</keyword>
<evidence type="ECO:0000256" key="10">
    <source>
        <dbReference type="ARBA" id="ARBA00023146"/>
    </source>
</evidence>
<protein>
    <recommendedName>
        <fullName evidence="4 12">Proline--tRNA ligase</fullName>
        <ecNumber evidence="3 12">6.1.1.15</ecNumber>
    </recommendedName>
</protein>
<dbReference type="Gene3D" id="3.30.930.10">
    <property type="entry name" value="Bira Bifunctional Protein, Domain 2"/>
    <property type="match status" value="1"/>
</dbReference>
<keyword evidence="5" id="KW-0963">Cytoplasm</keyword>
<dbReference type="InterPro" id="IPR002316">
    <property type="entry name" value="Pro-tRNA-ligase_IIa"/>
</dbReference>
<evidence type="ECO:0000313" key="15">
    <source>
        <dbReference type="Proteomes" id="UP000005707"/>
    </source>
</evidence>
<dbReference type="CDD" id="cd00861">
    <property type="entry name" value="ProRS_anticodon_short"/>
    <property type="match status" value="1"/>
</dbReference>
<evidence type="ECO:0000256" key="7">
    <source>
        <dbReference type="ARBA" id="ARBA00022741"/>
    </source>
</evidence>
<reference evidence="14 15" key="1">
    <citation type="journal article" date="2011" name="J. Bacteriol.">
        <title>Genome sequence of Haloplasma contractile, an unusual contractile bacterium from a deep-sea anoxic brine lake.</title>
        <authorList>
            <person name="Antunes A."/>
            <person name="Alam I."/>
            <person name="El Dorry H."/>
            <person name="Siam R."/>
            <person name="Robertson A."/>
            <person name="Bajic V.B."/>
            <person name="Stingl U."/>
        </authorList>
    </citation>
    <scope>NUCLEOTIDE SEQUENCE [LARGE SCALE GENOMIC DNA]</scope>
    <source>
        <strain evidence="14 15">SSD-17B</strain>
    </source>
</reference>
<comment type="catalytic activity">
    <reaction evidence="11">
        <text>tRNA(Pro) + L-proline + ATP = L-prolyl-tRNA(Pro) + AMP + diphosphate</text>
        <dbReference type="Rhea" id="RHEA:14305"/>
        <dbReference type="Rhea" id="RHEA-COMP:9700"/>
        <dbReference type="Rhea" id="RHEA-COMP:9702"/>
        <dbReference type="ChEBI" id="CHEBI:30616"/>
        <dbReference type="ChEBI" id="CHEBI:33019"/>
        <dbReference type="ChEBI" id="CHEBI:60039"/>
        <dbReference type="ChEBI" id="CHEBI:78442"/>
        <dbReference type="ChEBI" id="CHEBI:78532"/>
        <dbReference type="ChEBI" id="CHEBI:456215"/>
        <dbReference type="EC" id="6.1.1.15"/>
    </reaction>
</comment>
<dbReference type="NCBIfam" id="TIGR00409">
    <property type="entry name" value="proS_fam_II"/>
    <property type="match status" value="1"/>
</dbReference>
<dbReference type="SUPFAM" id="SSF55681">
    <property type="entry name" value="Class II aaRS and biotin synthetases"/>
    <property type="match status" value="1"/>
</dbReference>
<organism evidence="14 15">
    <name type="scientific">Haloplasma contractile SSD-17B</name>
    <dbReference type="NCBI Taxonomy" id="1033810"/>
    <lineage>
        <taxon>Bacteria</taxon>
        <taxon>Bacillati</taxon>
        <taxon>Mycoplasmatota</taxon>
        <taxon>Mollicutes</taxon>
        <taxon>Haloplasmatales</taxon>
        <taxon>Haloplasmataceae</taxon>
        <taxon>Haloplasma</taxon>
    </lineage>
</organism>
<dbReference type="InterPro" id="IPR004500">
    <property type="entry name" value="Pro-tRNA-synth_IIa_bac-type"/>
</dbReference>
<evidence type="ECO:0000256" key="9">
    <source>
        <dbReference type="ARBA" id="ARBA00022917"/>
    </source>
</evidence>
<keyword evidence="7" id="KW-0547">Nucleotide-binding</keyword>
<dbReference type="PRINTS" id="PR01046">
    <property type="entry name" value="TRNASYNTHPRO"/>
</dbReference>
<comment type="subunit">
    <text evidence="2">Homodimer.</text>
</comment>
<dbReference type="CDD" id="cd00779">
    <property type="entry name" value="ProRS_core_prok"/>
    <property type="match status" value="1"/>
</dbReference>
<dbReference type="FunFam" id="3.40.50.800:FF:000011">
    <property type="entry name" value="Proline--tRNA ligase"/>
    <property type="match status" value="1"/>
</dbReference>
<evidence type="ECO:0000256" key="5">
    <source>
        <dbReference type="ARBA" id="ARBA00022490"/>
    </source>
</evidence>
<dbReference type="PANTHER" id="PTHR42753:SF2">
    <property type="entry name" value="PROLINE--TRNA LIGASE"/>
    <property type="match status" value="1"/>
</dbReference>
<keyword evidence="6 14" id="KW-0436">Ligase</keyword>
<dbReference type="InterPro" id="IPR044140">
    <property type="entry name" value="ProRS_anticodon_short"/>
</dbReference>
<dbReference type="Pfam" id="PF00587">
    <property type="entry name" value="tRNA-synt_2b"/>
    <property type="match status" value="1"/>
</dbReference>
<dbReference type="eggNOG" id="COG0442">
    <property type="taxonomic scope" value="Bacteria"/>
</dbReference>
<dbReference type="Pfam" id="PF03129">
    <property type="entry name" value="HGTP_anticodon"/>
    <property type="match status" value="1"/>
</dbReference>
<evidence type="ECO:0000256" key="4">
    <source>
        <dbReference type="ARBA" id="ARBA00019110"/>
    </source>
</evidence>
<evidence type="ECO:0000256" key="3">
    <source>
        <dbReference type="ARBA" id="ARBA00012831"/>
    </source>
</evidence>
<sequence>MKQSLTFIPTLREAPKEAEIASHKLLLRAGFIKQIAAGVYTYLPLGLRVLRKIESIIREELEAIGCSELLMPAMQPAELWKESGRWDDYGQTMMRMKDRHDRDFALGPTHEEVITYVIRDYLNSYKKMPLALYQIQTKFRDELRPRFGLMRGREFVMKDAYSFHTNEESLDEWYQNFKQAYINIFDRCKLEFRMVDADNGDMGGSESTEFMVLNKIGEDTIVYSDSSDFASNIEVHNLEEGAKSPDGNGTIKHAKGIEVGHVFKLGAKYSEKMNAMFINENQKRHPVLMGCYGIGVSRVMMAIIEQYNDENGIVWPKELAPFDVHLICIDPRKDEQSQAAEKLYNEFMKNKIDVLYDDRRERPGVKFSDADLIGIPVRITVGRGIKDGKVEVKYRNRDEVIEVDIDEVKNNL</sequence>
<dbReference type="SUPFAM" id="SSF52954">
    <property type="entry name" value="Class II aaRS ABD-related"/>
    <property type="match status" value="1"/>
</dbReference>
<accession>U2DZ18</accession>
<dbReference type="InterPro" id="IPR050062">
    <property type="entry name" value="Pro-tRNA_synthetase"/>
</dbReference>
<dbReference type="Proteomes" id="UP000005707">
    <property type="component" value="Unassembled WGS sequence"/>
</dbReference>
<evidence type="ECO:0000256" key="2">
    <source>
        <dbReference type="ARBA" id="ARBA00011738"/>
    </source>
</evidence>
<dbReference type="InterPro" id="IPR006195">
    <property type="entry name" value="aa-tRNA-synth_II"/>
</dbReference>